<feature type="region of interest" description="Disordered" evidence="1">
    <location>
        <begin position="181"/>
        <end position="216"/>
    </location>
</feature>
<feature type="region of interest" description="Disordered" evidence="1">
    <location>
        <begin position="239"/>
        <end position="279"/>
    </location>
</feature>
<feature type="region of interest" description="Disordered" evidence="1">
    <location>
        <begin position="361"/>
        <end position="435"/>
    </location>
</feature>
<protein>
    <submittedName>
        <fullName evidence="2">Uncharacterized protein</fullName>
    </submittedName>
</protein>
<proteinExistence type="predicted"/>
<organism evidence="2 3">
    <name type="scientific">Mycena pura</name>
    <dbReference type="NCBI Taxonomy" id="153505"/>
    <lineage>
        <taxon>Eukaryota</taxon>
        <taxon>Fungi</taxon>
        <taxon>Dikarya</taxon>
        <taxon>Basidiomycota</taxon>
        <taxon>Agaricomycotina</taxon>
        <taxon>Agaricomycetes</taxon>
        <taxon>Agaricomycetidae</taxon>
        <taxon>Agaricales</taxon>
        <taxon>Marasmiineae</taxon>
        <taxon>Mycenaceae</taxon>
        <taxon>Mycena</taxon>
    </lineage>
</organism>
<gene>
    <name evidence="2" type="ORF">GGX14DRAFT_555269</name>
</gene>
<evidence type="ECO:0000313" key="3">
    <source>
        <dbReference type="Proteomes" id="UP001219525"/>
    </source>
</evidence>
<accession>A0AAD7E3H0</accession>
<name>A0AAD7E3H0_9AGAR</name>
<evidence type="ECO:0000313" key="2">
    <source>
        <dbReference type="EMBL" id="KAJ7226679.1"/>
    </source>
</evidence>
<sequence>MDIEAERAFCSNFACCGIPLRDLHALFDHLETSQDSHQDHDALSPLSLSSTSFFPDTLSTSFSLLQKAETGLSQLPPLPPASPPISDCSSASSATSDSSATSSFDSPVPTVFRDQEPHAVIATPVSALATKRPDQPLAWMVPYAPVPLRPSQPAPPDGPSTVAANPSVLVPVSSVYGLPPATTLLRPSPSPQPTPYPPPPAAALGKTKAKRQVTSNARAAATSTYLSTLGCRLYDTTTDAPRASGADASAFERTAETTHEPMDRSDPGGLAGAPAPAAPHRLPPADHTPGVPLRQGARALALPSRARAAPDSLADVTPGIDKRASTRFVGYPNGLKYHLEKGACVTASGALCPVDAPLAPAASRPPAGAAAAAGSTVRPAATTWRPSLRKSARLASSAGRASPAPAPSSSSPGASRSPAHAASPASDSDSDADAD</sequence>
<dbReference type="AlphaFoldDB" id="A0AAD7E3H0"/>
<feature type="compositionally biased region" description="Low complexity" evidence="1">
    <location>
        <begin position="393"/>
        <end position="427"/>
    </location>
</feature>
<feature type="compositionally biased region" description="Low complexity" evidence="1">
    <location>
        <begin position="84"/>
        <end position="107"/>
    </location>
</feature>
<feature type="compositionally biased region" description="Low complexity" evidence="1">
    <location>
        <begin position="361"/>
        <end position="386"/>
    </location>
</feature>
<evidence type="ECO:0000256" key="1">
    <source>
        <dbReference type="SAM" id="MobiDB-lite"/>
    </source>
</evidence>
<reference evidence="2" key="1">
    <citation type="submission" date="2023-03" db="EMBL/GenBank/DDBJ databases">
        <title>Massive genome expansion in bonnet fungi (Mycena s.s.) driven by repeated elements and novel gene families across ecological guilds.</title>
        <authorList>
            <consortium name="Lawrence Berkeley National Laboratory"/>
            <person name="Harder C.B."/>
            <person name="Miyauchi S."/>
            <person name="Viragh M."/>
            <person name="Kuo A."/>
            <person name="Thoen E."/>
            <person name="Andreopoulos B."/>
            <person name="Lu D."/>
            <person name="Skrede I."/>
            <person name="Drula E."/>
            <person name="Henrissat B."/>
            <person name="Morin E."/>
            <person name="Kohler A."/>
            <person name="Barry K."/>
            <person name="LaButti K."/>
            <person name="Morin E."/>
            <person name="Salamov A."/>
            <person name="Lipzen A."/>
            <person name="Mereny Z."/>
            <person name="Hegedus B."/>
            <person name="Baldrian P."/>
            <person name="Stursova M."/>
            <person name="Weitz H."/>
            <person name="Taylor A."/>
            <person name="Grigoriev I.V."/>
            <person name="Nagy L.G."/>
            <person name="Martin F."/>
            <person name="Kauserud H."/>
        </authorList>
    </citation>
    <scope>NUCLEOTIDE SEQUENCE</scope>
    <source>
        <strain evidence="2">9144</strain>
    </source>
</reference>
<feature type="compositionally biased region" description="Basic and acidic residues" evidence="1">
    <location>
        <begin position="253"/>
        <end position="266"/>
    </location>
</feature>
<dbReference type="Proteomes" id="UP001219525">
    <property type="component" value="Unassembled WGS sequence"/>
</dbReference>
<comment type="caution">
    <text evidence="2">The sequence shown here is derived from an EMBL/GenBank/DDBJ whole genome shotgun (WGS) entry which is preliminary data.</text>
</comment>
<dbReference type="EMBL" id="JARJCW010000003">
    <property type="protein sequence ID" value="KAJ7226679.1"/>
    <property type="molecule type" value="Genomic_DNA"/>
</dbReference>
<feature type="compositionally biased region" description="Pro residues" evidence="1">
    <location>
        <begin position="188"/>
        <end position="201"/>
    </location>
</feature>
<keyword evidence="3" id="KW-1185">Reference proteome</keyword>
<feature type="region of interest" description="Disordered" evidence="1">
    <location>
        <begin position="73"/>
        <end position="111"/>
    </location>
</feature>